<dbReference type="Proteomes" id="UP000504603">
    <property type="component" value="Unplaced"/>
</dbReference>
<dbReference type="SUPFAM" id="SSF51445">
    <property type="entry name" value="(Trans)glycosidases"/>
    <property type="match status" value="1"/>
</dbReference>
<dbReference type="OrthoDB" id="204980at2759"/>
<dbReference type="SMART" id="SM00642">
    <property type="entry name" value="Aamy"/>
    <property type="match status" value="1"/>
</dbReference>
<reference evidence="11" key="1">
    <citation type="submission" date="2025-08" db="UniProtKB">
        <authorList>
            <consortium name="RefSeq"/>
        </authorList>
    </citation>
    <scope>IDENTIFICATION</scope>
    <source>
        <strain evidence="11">OHB3-1</strain>
    </source>
</reference>
<dbReference type="Gene3D" id="2.60.40.10">
    <property type="entry name" value="Immunoglobulins"/>
    <property type="match status" value="1"/>
</dbReference>
<dbReference type="CDD" id="cd02856">
    <property type="entry name" value="E_set_GDE_Isoamylase_N"/>
    <property type="match status" value="1"/>
</dbReference>
<dbReference type="EC" id="3.2.1.68" evidence="8"/>
<feature type="domain" description="Glycosyl hydrolase family 13 catalytic" evidence="9">
    <location>
        <begin position="245"/>
        <end position="680"/>
    </location>
</feature>
<dbReference type="InterPro" id="IPR017853">
    <property type="entry name" value="GH"/>
</dbReference>
<dbReference type="InterPro" id="IPR013783">
    <property type="entry name" value="Ig-like_fold"/>
</dbReference>
<comment type="similarity">
    <text evidence="2">Belongs to the glycosyl hydrolase 13 family.</text>
</comment>
<dbReference type="InterPro" id="IPR013780">
    <property type="entry name" value="Glyco_hydro_b"/>
</dbReference>
<dbReference type="Pfam" id="PF21156">
    <property type="entry name" value="ISOA1-3_C"/>
    <property type="match status" value="1"/>
</dbReference>
<evidence type="ECO:0000256" key="1">
    <source>
        <dbReference type="ARBA" id="ARBA00004229"/>
    </source>
</evidence>
<dbReference type="Gene3D" id="2.60.40.1180">
    <property type="entry name" value="Golgi alpha-mannosidase II"/>
    <property type="match status" value="1"/>
</dbReference>
<organism evidence="10 11">
    <name type="scientific">Momordica charantia</name>
    <name type="common">Bitter gourd</name>
    <name type="synonym">Balsam pear</name>
    <dbReference type="NCBI Taxonomy" id="3673"/>
    <lineage>
        <taxon>Eukaryota</taxon>
        <taxon>Viridiplantae</taxon>
        <taxon>Streptophyta</taxon>
        <taxon>Embryophyta</taxon>
        <taxon>Tracheophyta</taxon>
        <taxon>Spermatophyta</taxon>
        <taxon>Magnoliopsida</taxon>
        <taxon>eudicotyledons</taxon>
        <taxon>Gunneridae</taxon>
        <taxon>Pentapetalae</taxon>
        <taxon>rosids</taxon>
        <taxon>fabids</taxon>
        <taxon>Cucurbitales</taxon>
        <taxon>Cucurbitaceae</taxon>
        <taxon>Momordiceae</taxon>
        <taxon>Momordica</taxon>
    </lineage>
</organism>
<dbReference type="RefSeq" id="XP_022134724.1">
    <property type="nucleotide sequence ID" value="XM_022279032.1"/>
</dbReference>
<dbReference type="InterPro" id="IPR014756">
    <property type="entry name" value="Ig_E-set"/>
</dbReference>
<evidence type="ECO:0000259" key="9">
    <source>
        <dbReference type="SMART" id="SM00642"/>
    </source>
</evidence>
<dbReference type="GeneID" id="111006927"/>
<evidence type="ECO:0000256" key="2">
    <source>
        <dbReference type="ARBA" id="ARBA00008061"/>
    </source>
</evidence>
<keyword evidence="10" id="KW-1185">Reference proteome</keyword>
<dbReference type="FunFam" id="3.20.20.80:FF:000054">
    <property type="entry name" value="Glycogen debranching enzyme"/>
    <property type="match status" value="1"/>
</dbReference>
<sequence length="808" mass="91327">MELVTRSTSLCWSACFLCAPKSRFPECRRRSSKNNAVRSRRRSDIHMDLDANWINSRMKMSLTRASNRGAEVGTSVAMAEEVEVSNLHRFEVFEGDPAPLGATARDGGMNFAVYSGNAVSATLCLMNLFDLQENRVTKEVTLDPLTNKTGDVWHVFLKGGFTEMLYGYKFDGEFSPQDGCYFDPSRILLDPYAKAVISRGEFGAPGPDNNCWPQMAGMVPTVIDEFDWEGDLPLQYPQKDLIIYEMHVRGFTRHESSHSEFPGTYLGLVEKLDYLKELGVNCIELMPCHEFNELEYFSYNSVLGDYKMNFWGYSTVGFFSPMIRYSSAGIRKCGQDAINEFKLLIREAHKRGIEVIMDVVFNHTAEGNENGPIFSFRGVDNSVYYMLAPMGEFYNYSGCGNTFNCNHPAVRRFIVDCLRYWVTEMHVDGFRFDLASIMTRGSSLWDAVNVYGNPIEGDVLTTGSPLGNPPLIDMISNDPVLQGVKLIAEAWDAGGLYQVGTFPHWGVWSEWNGQYRDIVRQFIKGTDGFSGAFAECLCGSPNLYQGGGRKPWNSINFICAHDGFTLADLVTYNNKHNLANGEDNNDGESHNNSWNCGQEGEFVSMSVKKLRKRQMRNFFVCLMVSQGVPMIHMGDEYGHTKGGNNNTYCHDNYINYFRWDKLEESSSDFHRFCSLVTTFRHECESLGLNDFPTAERLQWHGNSPGKPDWSEASRFVAFTLVDSVKGEIYIAFNANHLPVTVTLPERPGYRWEPLVDTGKISPFDFLSSDLPERDVAIRQYAHFLDNNLYPMLCYSSIILLLSPAEASS</sequence>
<dbReference type="GO" id="GO:0019156">
    <property type="term" value="F:isoamylase activity"/>
    <property type="evidence" value="ECO:0007669"/>
    <property type="project" value="UniProtKB-EC"/>
</dbReference>
<evidence type="ECO:0000256" key="4">
    <source>
        <dbReference type="ARBA" id="ARBA00022640"/>
    </source>
</evidence>
<evidence type="ECO:0000313" key="10">
    <source>
        <dbReference type="Proteomes" id="UP000504603"/>
    </source>
</evidence>
<dbReference type="SUPFAM" id="SSF51011">
    <property type="entry name" value="Glycosyl hydrolase domain"/>
    <property type="match status" value="1"/>
</dbReference>
<protein>
    <recommendedName>
        <fullName evidence="8">isoamylase</fullName>
        <ecNumber evidence="8">3.2.1.68</ecNumber>
    </recommendedName>
</protein>
<dbReference type="InterPro" id="IPR004193">
    <property type="entry name" value="Glyco_hydro_13_N"/>
</dbReference>
<keyword evidence="6" id="KW-0809">Transit peptide</keyword>
<keyword evidence="3" id="KW-0150">Chloroplast</keyword>
<proteinExistence type="inferred from homology"/>
<dbReference type="KEGG" id="mcha:111006927"/>
<dbReference type="SUPFAM" id="SSF81296">
    <property type="entry name" value="E set domains"/>
    <property type="match status" value="1"/>
</dbReference>
<dbReference type="GO" id="GO:0009507">
    <property type="term" value="C:chloroplast"/>
    <property type="evidence" value="ECO:0007669"/>
    <property type="project" value="UniProtKB-SubCell"/>
</dbReference>
<dbReference type="FunFam" id="2.60.40.10:FF:001593">
    <property type="entry name" value="Isoamylase 1, chloroplastic"/>
    <property type="match status" value="1"/>
</dbReference>
<dbReference type="CDD" id="cd11326">
    <property type="entry name" value="AmyAc_Glg_debranch"/>
    <property type="match status" value="1"/>
</dbReference>
<gene>
    <name evidence="11" type="primary">LOC111006927</name>
</gene>
<dbReference type="Pfam" id="PF02922">
    <property type="entry name" value="CBM_48"/>
    <property type="match status" value="1"/>
</dbReference>
<accession>A0A6J1BZK5</accession>
<evidence type="ECO:0000313" key="11">
    <source>
        <dbReference type="RefSeq" id="XP_022134724.1"/>
    </source>
</evidence>
<dbReference type="AlphaFoldDB" id="A0A6J1BZK5"/>
<comment type="subcellular location">
    <subcellularLocation>
        <location evidence="1">Plastid</location>
        <location evidence="1">Chloroplast</location>
    </subcellularLocation>
</comment>
<dbReference type="GO" id="GO:0005975">
    <property type="term" value="P:carbohydrate metabolic process"/>
    <property type="evidence" value="ECO:0007669"/>
    <property type="project" value="InterPro"/>
</dbReference>
<dbReference type="Gene3D" id="3.20.20.80">
    <property type="entry name" value="Glycosidases"/>
    <property type="match status" value="1"/>
</dbReference>
<dbReference type="Pfam" id="PF00128">
    <property type="entry name" value="Alpha-amylase"/>
    <property type="match status" value="1"/>
</dbReference>
<evidence type="ECO:0000256" key="7">
    <source>
        <dbReference type="ARBA" id="ARBA00051664"/>
    </source>
</evidence>
<comment type="catalytic activity">
    <reaction evidence="7">
        <text>Hydrolysis of (1-&gt;6)-alpha-D-glucosidic branch linkages in glycogen, amylopectin and their beta-limit dextrins.</text>
        <dbReference type="EC" id="3.2.1.68"/>
    </reaction>
</comment>
<dbReference type="InterPro" id="IPR044505">
    <property type="entry name" value="GlgX_Isoamylase_N_E_set"/>
</dbReference>
<name>A0A6J1BZK5_MOMCH</name>
<evidence type="ECO:0000256" key="6">
    <source>
        <dbReference type="ARBA" id="ARBA00022946"/>
    </source>
</evidence>
<evidence type="ECO:0000256" key="3">
    <source>
        <dbReference type="ARBA" id="ARBA00022528"/>
    </source>
</evidence>
<evidence type="ECO:0000256" key="8">
    <source>
        <dbReference type="ARBA" id="ARBA00066531"/>
    </source>
</evidence>
<keyword evidence="4" id="KW-0934">Plastid</keyword>
<keyword evidence="5" id="KW-0378">Hydrolase</keyword>
<dbReference type="PANTHER" id="PTHR43002">
    <property type="entry name" value="GLYCOGEN DEBRANCHING ENZYME"/>
    <property type="match status" value="1"/>
</dbReference>
<dbReference type="InterPro" id="IPR006047">
    <property type="entry name" value="GH13_cat_dom"/>
</dbReference>
<dbReference type="InterPro" id="IPR048650">
    <property type="entry name" value="ISOA1-3-like_C"/>
</dbReference>
<evidence type="ECO:0000256" key="5">
    <source>
        <dbReference type="ARBA" id="ARBA00022801"/>
    </source>
</evidence>